<reference evidence="5 6" key="1">
    <citation type="journal article" date="2017" name="Nat. Commun.">
        <title>Genome assembly with in vitro proximity ligation data and whole-genome triplication in lettuce.</title>
        <authorList>
            <person name="Reyes-Chin-Wo S."/>
            <person name="Wang Z."/>
            <person name="Yang X."/>
            <person name="Kozik A."/>
            <person name="Arikit S."/>
            <person name="Song C."/>
            <person name="Xia L."/>
            <person name="Froenicke L."/>
            <person name="Lavelle D.O."/>
            <person name="Truco M.J."/>
            <person name="Xia R."/>
            <person name="Zhu S."/>
            <person name="Xu C."/>
            <person name="Xu H."/>
            <person name="Xu X."/>
            <person name="Cox K."/>
            <person name="Korf I."/>
            <person name="Meyers B.C."/>
            <person name="Michelmore R.W."/>
        </authorList>
    </citation>
    <scope>NUCLEOTIDE SEQUENCE [LARGE SCALE GENOMIC DNA]</scope>
    <source>
        <strain evidence="6">cv. Salinas</strain>
        <tissue evidence="5">Seedlings</tissue>
    </source>
</reference>
<evidence type="ECO:0000313" key="5">
    <source>
        <dbReference type="EMBL" id="KAJ0201569.1"/>
    </source>
</evidence>
<evidence type="ECO:0000256" key="3">
    <source>
        <dbReference type="PROSITE-ProRule" id="PRU00708"/>
    </source>
</evidence>
<name>A0A9R1VA09_LACSA</name>
<feature type="compositionally biased region" description="Basic and acidic residues" evidence="4">
    <location>
        <begin position="48"/>
        <end position="73"/>
    </location>
</feature>
<gene>
    <name evidence="5" type="ORF">LSAT_V11C600310270</name>
</gene>
<feature type="repeat" description="PPR" evidence="3">
    <location>
        <begin position="586"/>
        <end position="620"/>
    </location>
</feature>
<dbReference type="PANTHER" id="PTHR46128:SF285">
    <property type="entry name" value="PENTATRICOPEPTIDE REPEAT-CONTAINING PROTEIN"/>
    <property type="match status" value="1"/>
</dbReference>
<feature type="region of interest" description="Disordered" evidence="4">
    <location>
        <begin position="43"/>
        <end position="91"/>
    </location>
</feature>
<dbReference type="SUPFAM" id="SSF81901">
    <property type="entry name" value="HCP-like"/>
    <property type="match status" value="1"/>
</dbReference>
<sequence>MMSLIAASKPHVLKHSFFSNLARISNSQHPGLCFFCSSSSADTPTNEETPKTEAPDFSAESHPEKPVSTHEEAQPGTIQNREPGIPRGKHRNPEKIEDIICRMMANRAWTTRLQNSIRTLVPVFDHNLVYNVLHSARNPDHALQFFRWVERSGLFKHDRETHYKIIEILGKASKLNHARLILLDMPKKGLTWDEDLFIVLIDSYGKAGIVQESVKIFRSMEELGVPRTIKSYDTLFKVIMRRGRYMMAKRYFNKMLAESIIPSRHTYNLMIWGFFLSSRVETANRFFEDMKTREISPDVVTYNTMINGFNRVKKIEESEKFFMEMKARNIEPTVISYTTMIKGYVTANKIDDALKLYEEMKSFGIKPNSFTYSTLLPGLCEAEKMSEAHTIMKEMTHRHLLPHDNSIFLQLISGQCKSGNLDLATDALKSMIRLNITPEAQHYGVLIVNLLNSGVYDEAVKLLDQLIEQEIVLNTKGTLELESNLFNPMIDYLCNNNMTSKAETLFRQLMKMGVLDSVSFNSLIQGHSKEGTPDSAFELLKIMMRRNVSSDKTSYKMLIESYLKKQEPSDAKTVLESMIENGHDPDSLIFKSVMESLFEDGRVQTASRVMKMMIEKGVKDHKDLVSRILEALLLRGHVEEALGRIELLMNVGFGPDFDGLISVVCEKGKTIAAVKLLDFVLERDYGVEFSSYDKVLDALLKAGKTLNAYSILCKIKEKGGVTDKSSGEELIRVLKEQGNTQQADVLSRMIMGKEKGKKVKKQASVL</sequence>
<feature type="repeat" description="PPR" evidence="3">
    <location>
        <begin position="516"/>
        <end position="550"/>
    </location>
</feature>
<dbReference type="PANTHER" id="PTHR46128">
    <property type="entry name" value="MITOCHONDRIAL GROUP I INTRON SPLICING FACTOR CCM1"/>
    <property type="match status" value="1"/>
</dbReference>
<feature type="repeat" description="PPR" evidence="3">
    <location>
        <begin position="551"/>
        <end position="585"/>
    </location>
</feature>
<feature type="repeat" description="PPR" evidence="3">
    <location>
        <begin position="193"/>
        <end position="227"/>
    </location>
</feature>
<feature type="repeat" description="PPR" evidence="3">
    <location>
        <begin position="263"/>
        <end position="297"/>
    </location>
</feature>
<dbReference type="AlphaFoldDB" id="A0A9R1VA09"/>
<evidence type="ECO:0008006" key="7">
    <source>
        <dbReference type="Google" id="ProtNLM"/>
    </source>
</evidence>
<evidence type="ECO:0000256" key="2">
    <source>
        <dbReference type="ARBA" id="ARBA00022737"/>
    </source>
</evidence>
<feature type="repeat" description="PPR" evidence="3">
    <location>
        <begin position="298"/>
        <end position="332"/>
    </location>
</feature>
<dbReference type="OrthoDB" id="185373at2759"/>
<dbReference type="Gene3D" id="1.25.40.10">
    <property type="entry name" value="Tetratricopeptide repeat domain"/>
    <property type="match status" value="5"/>
</dbReference>
<evidence type="ECO:0000313" key="6">
    <source>
        <dbReference type="Proteomes" id="UP000235145"/>
    </source>
</evidence>
<comment type="similarity">
    <text evidence="1">Belongs to the PPR family. P subfamily.</text>
</comment>
<feature type="repeat" description="PPR" evidence="3">
    <location>
        <begin position="368"/>
        <end position="402"/>
    </location>
</feature>
<keyword evidence="2" id="KW-0677">Repeat</keyword>
<dbReference type="Proteomes" id="UP000235145">
    <property type="component" value="Unassembled WGS sequence"/>
</dbReference>
<dbReference type="InterPro" id="IPR050872">
    <property type="entry name" value="PPR_P_subfamily"/>
</dbReference>
<organism evidence="5 6">
    <name type="scientific">Lactuca sativa</name>
    <name type="common">Garden lettuce</name>
    <dbReference type="NCBI Taxonomy" id="4236"/>
    <lineage>
        <taxon>Eukaryota</taxon>
        <taxon>Viridiplantae</taxon>
        <taxon>Streptophyta</taxon>
        <taxon>Embryophyta</taxon>
        <taxon>Tracheophyta</taxon>
        <taxon>Spermatophyta</taxon>
        <taxon>Magnoliopsida</taxon>
        <taxon>eudicotyledons</taxon>
        <taxon>Gunneridae</taxon>
        <taxon>Pentapetalae</taxon>
        <taxon>asterids</taxon>
        <taxon>campanulids</taxon>
        <taxon>Asterales</taxon>
        <taxon>Asteraceae</taxon>
        <taxon>Cichorioideae</taxon>
        <taxon>Cichorieae</taxon>
        <taxon>Lactucinae</taxon>
        <taxon>Lactuca</taxon>
    </lineage>
</organism>
<evidence type="ECO:0000256" key="4">
    <source>
        <dbReference type="SAM" id="MobiDB-lite"/>
    </source>
</evidence>
<feature type="repeat" description="PPR" evidence="3">
    <location>
        <begin position="228"/>
        <end position="262"/>
    </location>
</feature>
<dbReference type="PROSITE" id="PS51375">
    <property type="entry name" value="PPR"/>
    <property type="match status" value="10"/>
</dbReference>
<feature type="repeat" description="PPR" evidence="3">
    <location>
        <begin position="333"/>
        <end position="367"/>
    </location>
</feature>
<dbReference type="EMBL" id="NBSK02000006">
    <property type="protein sequence ID" value="KAJ0201569.1"/>
    <property type="molecule type" value="Genomic_DNA"/>
</dbReference>
<proteinExistence type="inferred from homology"/>
<dbReference type="NCBIfam" id="TIGR00756">
    <property type="entry name" value="PPR"/>
    <property type="match status" value="8"/>
</dbReference>
<dbReference type="InterPro" id="IPR002885">
    <property type="entry name" value="PPR_rpt"/>
</dbReference>
<feature type="repeat" description="PPR" evidence="3">
    <location>
        <begin position="404"/>
        <end position="438"/>
    </location>
</feature>
<dbReference type="Pfam" id="PF13041">
    <property type="entry name" value="PPR_2"/>
    <property type="match status" value="3"/>
</dbReference>
<keyword evidence="6" id="KW-1185">Reference proteome</keyword>
<comment type="caution">
    <text evidence="5">The sequence shown here is derived from an EMBL/GenBank/DDBJ whole genome shotgun (WGS) entry which is preliminary data.</text>
</comment>
<evidence type="ECO:0000256" key="1">
    <source>
        <dbReference type="ARBA" id="ARBA00007626"/>
    </source>
</evidence>
<dbReference type="InterPro" id="IPR011990">
    <property type="entry name" value="TPR-like_helical_dom_sf"/>
</dbReference>
<dbReference type="Pfam" id="PF01535">
    <property type="entry name" value="PPR"/>
    <property type="match status" value="5"/>
</dbReference>
<protein>
    <recommendedName>
        <fullName evidence="7">Pentacotripeptide-repeat region of PRORP domain-containing protein</fullName>
    </recommendedName>
</protein>
<accession>A0A9R1VA09</accession>